<evidence type="ECO:0000256" key="1">
    <source>
        <dbReference type="SAM" id="MobiDB-lite"/>
    </source>
</evidence>
<dbReference type="SUPFAM" id="SSF56672">
    <property type="entry name" value="DNA/RNA polymerases"/>
    <property type="match status" value="1"/>
</dbReference>
<accession>A0A4C1TU92</accession>
<proteinExistence type="predicted"/>
<dbReference type="Pfam" id="PF00078">
    <property type="entry name" value="RVT_1"/>
    <property type="match status" value="1"/>
</dbReference>
<dbReference type="OrthoDB" id="10065625at2759"/>
<dbReference type="PANTHER" id="PTHR19446">
    <property type="entry name" value="REVERSE TRANSCRIPTASES"/>
    <property type="match status" value="1"/>
</dbReference>
<keyword evidence="3" id="KW-0808">Transferase</keyword>
<comment type="caution">
    <text evidence="3">The sequence shown here is derived from an EMBL/GenBank/DDBJ whole genome shotgun (WGS) entry which is preliminary data.</text>
</comment>
<dbReference type="GO" id="GO:0003964">
    <property type="term" value="F:RNA-directed DNA polymerase activity"/>
    <property type="evidence" value="ECO:0007669"/>
    <property type="project" value="UniProtKB-KW"/>
</dbReference>
<feature type="region of interest" description="Disordered" evidence="1">
    <location>
        <begin position="112"/>
        <end position="137"/>
    </location>
</feature>
<gene>
    <name evidence="3" type="primary">pol</name>
    <name evidence="3" type="ORF">EVAR_8826_1</name>
</gene>
<evidence type="ECO:0000259" key="2">
    <source>
        <dbReference type="Pfam" id="PF00078"/>
    </source>
</evidence>
<feature type="domain" description="Reverse transcriptase" evidence="2">
    <location>
        <begin position="138"/>
        <end position="271"/>
    </location>
</feature>
<protein>
    <submittedName>
        <fullName evidence="3">RNA-directed DNA polymerase from mobile element jockey</fullName>
    </submittedName>
</protein>
<feature type="region of interest" description="Disordered" evidence="1">
    <location>
        <begin position="1"/>
        <end position="27"/>
    </location>
</feature>
<dbReference type="InterPro" id="IPR043502">
    <property type="entry name" value="DNA/RNA_pol_sf"/>
</dbReference>
<dbReference type="Proteomes" id="UP000299102">
    <property type="component" value="Unassembled WGS sequence"/>
</dbReference>
<organism evidence="3 4">
    <name type="scientific">Eumeta variegata</name>
    <name type="common">Bagworm moth</name>
    <name type="synonym">Eumeta japonica</name>
    <dbReference type="NCBI Taxonomy" id="151549"/>
    <lineage>
        <taxon>Eukaryota</taxon>
        <taxon>Metazoa</taxon>
        <taxon>Ecdysozoa</taxon>
        <taxon>Arthropoda</taxon>
        <taxon>Hexapoda</taxon>
        <taxon>Insecta</taxon>
        <taxon>Pterygota</taxon>
        <taxon>Neoptera</taxon>
        <taxon>Endopterygota</taxon>
        <taxon>Lepidoptera</taxon>
        <taxon>Glossata</taxon>
        <taxon>Ditrysia</taxon>
        <taxon>Tineoidea</taxon>
        <taxon>Psychidae</taxon>
        <taxon>Oiketicinae</taxon>
        <taxon>Eumeta</taxon>
    </lineage>
</organism>
<keyword evidence="3" id="KW-0548">Nucleotidyltransferase</keyword>
<keyword evidence="4" id="KW-1185">Reference proteome</keyword>
<sequence length="317" mass="36115">MVGPPTDDGSHSRAPNSGARYDTARNRWENKHKRRLHKLWTHTRCPRLKKKLNEFTKRLAIAVKDYRGAAWEEEDARKCMAITPLPLPGDLFLSPAELHEIVLCLPKRKAPGPDGISTETTTKEGDGGHGQGKDPRNLSNLRPITLLSHVAKIFERALLKILSPFLSSRKEQYGSRTGHSTTLQLIWVVYYLLSEIKCRRYTVALFLDMEKAFDRVLHNSLLHKLLKTRLPSALTKIIASLLRDRNFCVAVEDALSDLRPIRAKVPQGSVNKRRPHSSRWRMAVNVGKTAALLTGRQRNMPIKLRLRGQDVEWKFCV</sequence>
<evidence type="ECO:0000313" key="4">
    <source>
        <dbReference type="Proteomes" id="UP000299102"/>
    </source>
</evidence>
<dbReference type="AlphaFoldDB" id="A0A4C1TU92"/>
<reference evidence="3 4" key="1">
    <citation type="journal article" date="2019" name="Commun. Biol.">
        <title>The bagworm genome reveals a unique fibroin gene that provides high tensile strength.</title>
        <authorList>
            <person name="Kono N."/>
            <person name="Nakamura H."/>
            <person name="Ohtoshi R."/>
            <person name="Tomita M."/>
            <person name="Numata K."/>
            <person name="Arakawa K."/>
        </authorList>
    </citation>
    <scope>NUCLEOTIDE SEQUENCE [LARGE SCALE GENOMIC DNA]</scope>
</reference>
<evidence type="ECO:0000313" key="3">
    <source>
        <dbReference type="EMBL" id="GBP17478.1"/>
    </source>
</evidence>
<keyword evidence="3" id="KW-0695">RNA-directed DNA polymerase</keyword>
<feature type="compositionally biased region" description="Basic and acidic residues" evidence="1">
    <location>
        <begin position="121"/>
        <end position="136"/>
    </location>
</feature>
<dbReference type="EMBL" id="BGZK01000087">
    <property type="protein sequence ID" value="GBP17478.1"/>
    <property type="molecule type" value="Genomic_DNA"/>
</dbReference>
<name>A0A4C1TU92_EUMVA</name>
<dbReference type="InterPro" id="IPR000477">
    <property type="entry name" value="RT_dom"/>
</dbReference>
<dbReference type="STRING" id="151549.A0A4C1TU92"/>